<evidence type="ECO:0000313" key="3">
    <source>
        <dbReference type="Proteomes" id="UP000198711"/>
    </source>
</evidence>
<sequence>MRQKNLLLFVIIGTLFSKYCSAQNTPWTTNGNIGIGIANPLGRFHVEGGAIFGTHWGNVRILKTAVTLAVDDLGIWNAAGGGGQVFNIADWNTGTKGISINTTNGSVGIGTQDAGPYKLAVEGTVGVRKLKVTQVSPWADYVFNPAYTLKPLSQIEAFVKANKHLPEVPSTKEVEKNEIDIGETTALLLRKIEKLTLYVIELDKKMKDSKNKLVNY</sequence>
<organism evidence="2 3">
    <name type="scientific">Hydrobacter penzbergensis</name>
    <dbReference type="NCBI Taxonomy" id="1235997"/>
    <lineage>
        <taxon>Bacteria</taxon>
        <taxon>Pseudomonadati</taxon>
        <taxon>Bacteroidota</taxon>
        <taxon>Chitinophagia</taxon>
        <taxon>Chitinophagales</taxon>
        <taxon>Chitinophagaceae</taxon>
        <taxon>Hydrobacter</taxon>
    </lineage>
</organism>
<dbReference type="RefSeq" id="WP_105471116.1">
    <property type="nucleotide sequence ID" value="NZ_FNNO01000023.1"/>
</dbReference>
<evidence type="ECO:0000313" key="2">
    <source>
        <dbReference type="EMBL" id="SDX64781.1"/>
    </source>
</evidence>
<dbReference type="Proteomes" id="UP000198711">
    <property type="component" value="Unassembled WGS sequence"/>
</dbReference>
<evidence type="ECO:0000256" key="1">
    <source>
        <dbReference type="SAM" id="SignalP"/>
    </source>
</evidence>
<dbReference type="EMBL" id="FNNO01000023">
    <property type="protein sequence ID" value="SDX64781.1"/>
    <property type="molecule type" value="Genomic_DNA"/>
</dbReference>
<feature type="signal peptide" evidence="1">
    <location>
        <begin position="1"/>
        <end position="22"/>
    </location>
</feature>
<keyword evidence="3" id="KW-1185">Reference proteome</keyword>
<reference evidence="2 3" key="1">
    <citation type="submission" date="2016-10" db="EMBL/GenBank/DDBJ databases">
        <authorList>
            <person name="Varghese N."/>
            <person name="Submissions S."/>
        </authorList>
    </citation>
    <scope>NUCLEOTIDE SEQUENCE [LARGE SCALE GENOMIC DNA]</scope>
    <source>
        <strain evidence="2 3">DSM 25353</strain>
    </source>
</reference>
<name>A0A8X8IIN6_9BACT</name>
<gene>
    <name evidence="2" type="ORF">SAMN05444410_1232</name>
</gene>
<dbReference type="AlphaFoldDB" id="A0A8X8IIN6"/>
<keyword evidence="1" id="KW-0732">Signal</keyword>
<feature type="chain" id="PRO_5036486698" evidence="1">
    <location>
        <begin position="23"/>
        <end position="216"/>
    </location>
</feature>
<protein>
    <submittedName>
        <fullName evidence="2">Uncharacterized protein</fullName>
    </submittedName>
</protein>
<proteinExistence type="predicted"/>
<comment type="caution">
    <text evidence="2">The sequence shown here is derived from an EMBL/GenBank/DDBJ whole genome shotgun (WGS) entry which is preliminary data.</text>
</comment>
<accession>A0A8X8IIN6</accession>